<feature type="non-terminal residue" evidence="2">
    <location>
        <position position="1"/>
    </location>
</feature>
<dbReference type="InterPro" id="IPR001257">
    <property type="entry name" value="Parvovirus_NS1_helicase"/>
</dbReference>
<organism evidence="2">
    <name type="scientific">marine sediment metagenome</name>
    <dbReference type="NCBI Taxonomy" id="412755"/>
    <lineage>
        <taxon>unclassified sequences</taxon>
        <taxon>metagenomes</taxon>
        <taxon>ecological metagenomes</taxon>
    </lineage>
</organism>
<gene>
    <name evidence="2" type="ORF">S12H4_18358</name>
</gene>
<reference evidence="2" key="1">
    <citation type="journal article" date="2014" name="Front. Microbiol.">
        <title>High frequency of phylogenetically diverse reductive dehalogenase-homologous genes in deep subseafloor sedimentary metagenomes.</title>
        <authorList>
            <person name="Kawai M."/>
            <person name="Futagami T."/>
            <person name="Toyoda A."/>
            <person name="Takaki Y."/>
            <person name="Nishi S."/>
            <person name="Hori S."/>
            <person name="Arai W."/>
            <person name="Tsubouchi T."/>
            <person name="Morono Y."/>
            <person name="Uchiyama I."/>
            <person name="Ito T."/>
            <person name="Fujiyama A."/>
            <person name="Inagaki F."/>
            <person name="Takami H."/>
        </authorList>
    </citation>
    <scope>NUCLEOTIDE SEQUENCE</scope>
    <source>
        <strain evidence="2">Expedition CK06-06</strain>
    </source>
</reference>
<dbReference type="EMBL" id="BARW01009058">
    <property type="protein sequence ID" value="GAI75612.1"/>
    <property type="molecule type" value="Genomic_DNA"/>
</dbReference>
<dbReference type="Pfam" id="PF01057">
    <property type="entry name" value="Parvo_NS1"/>
    <property type="match status" value="1"/>
</dbReference>
<proteinExistence type="predicted"/>
<feature type="domain" description="Parvovirus non-structural protein 1 helicase" evidence="1">
    <location>
        <begin position="2"/>
        <end position="29"/>
    </location>
</feature>
<evidence type="ECO:0000313" key="2">
    <source>
        <dbReference type="EMBL" id="GAI75612.1"/>
    </source>
</evidence>
<dbReference type="Gene3D" id="3.40.50.300">
    <property type="entry name" value="P-loop containing nucleotide triphosphate hydrolases"/>
    <property type="match status" value="1"/>
</dbReference>
<dbReference type="GO" id="GO:0019079">
    <property type="term" value="P:viral genome replication"/>
    <property type="evidence" value="ECO:0007669"/>
    <property type="project" value="InterPro"/>
</dbReference>
<dbReference type="InterPro" id="IPR027417">
    <property type="entry name" value="P-loop_NTPase"/>
</dbReference>
<name>X1R4D9_9ZZZZ</name>
<protein>
    <recommendedName>
        <fullName evidence="1">Parvovirus non-structural protein 1 helicase domain-containing protein</fullName>
    </recommendedName>
</protein>
<sequence length="31" mass="3442">KVVITGHESTGKTILAQQVAERYKNYGCLFS</sequence>
<dbReference type="AlphaFoldDB" id="X1R4D9"/>
<evidence type="ECO:0000259" key="1">
    <source>
        <dbReference type="Pfam" id="PF01057"/>
    </source>
</evidence>
<accession>X1R4D9</accession>
<comment type="caution">
    <text evidence="2">The sequence shown here is derived from an EMBL/GenBank/DDBJ whole genome shotgun (WGS) entry which is preliminary data.</text>
</comment>